<evidence type="ECO:0000313" key="2">
    <source>
        <dbReference type="Proteomes" id="UP000005149"/>
    </source>
</evidence>
<proteinExistence type="predicted"/>
<name>K1JRR8_9GAMM</name>
<protein>
    <submittedName>
        <fullName evidence="1">Uncharacterized protein</fullName>
    </submittedName>
</protein>
<dbReference type="Proteomes" id="UP000005149">
    <property type="component" value="Unassembled WGS sequence"/>
</dbReference>
<organism evidence="1 2">
    <name type="scientific">Aeromonas dhakensis</name>
    <dbReference type="NCBI Taxonomy" id="196024"/>
    <lineage>
        <taxon>Bacteria</taxon>
        <taxon>Pseudomonadati</taxon>
        <taxon>Pseudomonadota</taxon>
        <taxon>Gammaproteobacteria</taxon>
        <taxon>Aeromonadales</taxon>
        <taxon>Aeromonadaceae</taxon>
        <taxon>Aeromonas</taxon>
    </lineage>
</organism>
<accession>K1JRR8</accession>
<comment type="caution">
    <text evidence="1">The sequence shown here is derived from an EMBL/GenBank/DDBJ whole genome shotgun (WGS) entry which is preliminary data.</text>
</comment>
<evidence type="ECO:0000313" key="1">
    <source>
        <dbReference type="EMBL" id="EKB29313.1"/>
    </source>
</evidence>
<dbReference type="PATRIC" id="fig|1073377.4.peg.536"/>
<dbReference type="EMBL" id="AGWR01000006">
    <property type="protein sequence ID" value="EKB29313.1"/>
    <property type="molecule type" value="Genomic_DNA"/>
</dbReference>
<reference evidence="1 2" key="1">
    <citation type="submission" date="2012-06" db="EMBL/GenBank/DDBJ databases">
        <title>The Genome Sequence of Aeromonas hydrophila SSU.</title>
        <authorList>
            <consortium name="The Broad Institute Genome Sequencing Platform"/>
            <person name="Earl A."/>
            <person name="Ward D."/>
            <person name="Feldgarden M."/>
            <person name="Gevers D."/>
            <person name="Chopra A."/>
            <person name="Walker B."/>
            <person name="Young S.K."/>
            <person name="Zeng Q."/>
            <person name="Gargeya S."/>
            <person name="Fitzgerald M."/>
            <person name="Haas B."/>
            <person name="Abouelleil A."/>
            <person name="Alvarado L."/>
            <person name="Arachchi H.M."/>
            <person name="Berlin A.M."/>
            <person name="Chapman S.B."/>
            <person name="Goldberg J."/>
            <person name="Griggs A."/>
            <person name="Gujja S."/>
            <person name="Hansen M."/>
            <person name="Howarth C."/>
            <person name="Imamovic A."/>
            <person name="Larimer J."/>
            <person name="McCowan C."/>
            <person name="Montmayeur A."/>
            <person name="Murphy C."/>
            <person name="Neiman D."/>
            <person name="Pearson M."/>
            <person name="Priest M."/>
            <person name="Roberts A."/>
            <person name="Saif S."/>
            <person name="Shea T."/>
            <person name="Sisk P."/>
            <person name="Sykes S."/>
            <person name="Wortman J."/>
            <person name="Nusbaum C."/>
            <person name="Birren B."/>
        </authorList>
    </citation>
    <scope>NUCLEOTIDE SEQUENCE [LARGE SCALE GENOMIC DNA]</scope>
    <source>
        <strain evidence="1 2">SSU</strain>
    </source>
</reference>
<keyword evidence="2" id="KW-1185">Reference proteome</keyword>
<gene>
    <name evidence="1" type="ORF">HMPREF1171_00525</name>
</gene>
<sequence length="63" mass="6811">MCLRLPAGLATTHGRTLAQMDLTDVRLTLPLCLAHHPECATDDSENASCCACGKVLFRSRVIL</sequence>
<dbReference type="AlphaFoldDB" id="K1JRR8"/>
<dbReference type="HOGENOM" id="CLU_2875637_0_0_6"/>